<dbReference type="PANTHER" id="PTHR31585">
    <property type="entry name" value="FOLATE-BIOPTERIN TRANSPORTER 1, CHLOROPLASTIC"/>
    <property type="match status" value="1"/>
</dbReference>
<comment type="similarity">
    <text evidence="2">Belongs to the major facilitator superfamily. Folate-biopterin transporter (TC 2.A.71) family.</text>
</comment>
<evidence type="ECO:0008006" key="10">
    <source>
        <dbReference type="Google" id="ProtNLM"/>
    </source>
</evidence>
<keyword evidence="4 7" id="KW-0812">Transmembrane</keyword>
<feature type="transmembrane region" description="Helical" evidence="7">
    <location>
        <begin position="81"/>
        <end position="101"/>
    </location>
</feature>
<feature type="transmembrane region" description="Helical" evidence="7">
    <location>
        <begin position="410"/>
        <end position="428"/>
    </location>
</feature>
<accession>A0AAD4XFK8</accession>
<dbReference type="Proteomes" id="UP001202328">
    <property type="component" value="Unassembled WGS sequence"/>
</dbReference>
<evidence type="ECO:0000256" key="4">
    <source>
        <dbReference type="ARBA" id="ARBA00022692"/>
    </source>
</evidence>
<keyword evidence="3" id="KW-0813">Transport</keyword>
<dbReference type="SUPFAM" id="SSF103473">
    <property type="entry name" value="MFS general substrate transporter"/>
    <property type="match status" value="1"/>
</dbReference>
<comment type="caution">
    <text evidence="8">The sequence shown here is derived from an EMBL/GenBank/DDBJ whole genome shotgun (WGS) entry which is preliminary data.</text>
</comment>
<dbReference type="InterPro" id="IPR036259">
    <property type="entry name" value="MFS_trans_sf"/>
</dbReference>
<evidence type="ECO:0000256" key="1">
    <source>
        <dbReference type="ARBA" id="ARBA00004141"/>
    </source>
</evidence>
<dbReference type="EMBL" id="JAJJMB010010543">
    <property type="protein sequence ID" value="KAI3908036.1"/>
    <property type="molecule type" value="Genomic_DNA"/>
</dbReference>
<proteinExistence type="inferred from homology"/>
<organism evidence="8 9">
    <name type="scientific">Papaver atlanticum</name>
    <dbReference type="NCBI Taxonomy" id="357466"/>
    <lineage>
        <taxon>Eukaryota</taxon>
        <taxon>Viridiplantae</taxon>
        <taxon>Streptophyta</taxon>
        <taxon>Embryophyta</taxon>
        <taxon>Tracheophyta</taxon>
        <taxon>Spermatophyta</taxon>
        <taxon>Magnoliopsida</taxon>
        <taxon>Ranunculales</taxon>
        <taxon>Papaveraceae</taxon>
        <taxon>Papaveroideae</taxon>
        <taxon>Papaver</taxon>
    </lineage>
</organism>
<gene>
    <name evidence="8" type="ORF">MKW98_003681</name>
</gene>
<feature type="transmembrane region" description="Helical" evidence="7">
    <location>
        <begin position="184"/>
        <end position="204"/>
    </location>
</feature>
<dbReference type="AlphaFoldDB" id="A0AAD4XFK8"/>
<evidence type="ECO:0000256" key="5">
    <source>
        <dbReference type="ARBA" id="ARBA00022989"/>
    </source>
</evidence>
<feature type="transmembrane region" description="Helical" evidence="7">
    <location>
        <begin position="236"/>
        <end position="260"/>
    </location>
</feature>
<sequence>MVSDDGGSKNSLLKKILGFGYWVQGLRCFPWMAVNFYLKDGLHLDPSSLQILMNSANLPMVGKPLYGVISDAVYINGQHRIPYIAIGVLLQALSWLAIALLPPSTMSIPVISLFLLLSNLGASVVEVANDALVAESGKVPTTSKKSETSSSSGQLQSFVWMCVSVGGVLGNLLGGMVIKRYSPQFMFLSFGILLVFQFFVTVAVREKSLNLPKSSSSSGIRKQLSELSMALRRPEIAYSIAWFAASFAVVPILTGTMFFYQTQHLKLDSSVLGISKVFGQMGMLVWGSVYNAKLKSVSPRKLMSMVQATTAVLMLSDVLFVNGTYLKMGIPNSVYVVIFSGLLEILLLFKALPFTVLIAQLCPRGCEGSLMAFVMSSIALAMIVSGYLGVALASYTGVTGEDFSGLPKAIVIQAGCTVLPLFFSSWIHSDTRSPQLQKQKNKKKN</sequence>
<keyword evidence="9" id="KW-1185">Reference proteome</keyword>
<keyword evidence="6 7" id="KW-0472">Membrane</keyword>
<evidence type="ECO:0000313" key="9">
    <source>
        <dbReference type="Proteomes" id="UP001202328"/>
    </source>
</evidence>
<dbReference type="PANTHER" id="PTHR31585:SF2">
    <property type="entry name" value="FOLATE-BIOPTERIN TRANSPORTER 7-RELATED"/>
    <property type="match status" value="1"/>
</dbReference>
<dbReference type="Gene3D" id="1.20.1250.20">
    <property type="entry name" value="MFS general substrate transporter like domains"/>
    <property type="match status" value="1"/>
</dbReference>
<reference evidence="8" key="1">
    <citation type="submission" date="2022-04" db="EMBL/GenBank/DDBJ databases">
        <title>A functionally conserved STORR gene fusion in Papaver species that diverged 16.8 million years ago.</title>
        <authorList>
            <person name="Catania T."/>
        </authorList>
    </citation>
    <scope>NUCLEOTIDE SEQUENCE</scope>
    <source>
        <strain evidence="8">S-188037</strain>
    </source>
</reference>
<dbReference type="InterPro" id="IPR004324">
    <property type="entry name" value="FBT"/>
</dbReference>
<comment type="subcellular location">
    <subcellularLocation>
        <location evidence="1">Membrane</location>
        <topology evidence="1">Multi-pass membrane protein</topology>
    </subcellularLocation>
</comment>
<name>A0AAD4XFK8_9MAGN</name>
<evidence type="ECO:0000256" key="3">
    <source>
        <dbReference type="ARBA" id="ARBA00022448"/>
    </source>
</evidence>
<evidence type="ECO:0000256" key="7">
    <source>
        <dbReference type="SAM" id="Phobius"/>
    </source>
</evidence>
<dbReference type="InterPro" id="IPR039309">
    <property type="entry name" value="BT1"/>
</dbReference>
<evidence type="ECO:0000313" key="8">
    <source>
        <dbReference type="EMBL" id="KAI3908036.1"/>
    </source>
</evidence>
<protein>
    <recommendedName>
        <fullName evidence="10">Folate-biopterin transporter 7</fullName>
    </recommendedName>
</protein>
<feature type="transmembrane region" description="Helical" evidence="7">
    <location>
        <begin position="158"/>
        <end position="178"/>
    </location>
</feature>
<feature type="transmembrane region" description="Helical" evidence="7">
    <location>
        <begin position="333"/>
        <end position="358"/>
    </location>
</feature>
<feature type="transmembrane region" description="Helical" evidence="7">
    <location>
        <begin position="370"/>
        <end position="390"/>
    </location>
</feature>
<dbReference type="NCBIfam" id="TIGR00788">
    <property type="entry name" value="fbt"/>
    <property type="match status" value="1"/>
</dbReference>
<keyword evidence="5 7" id="KW-1133">Transmembrane helix</keyword>
<feature type="transmembrane region" description="Helical" evidence="7">
    <location>
        <begin position="272"/>
        <end position="290"/>
    </location>
</feature>
<feature type="transmembrane region" description="Helical" evidence="7">
    <location>
        <begin position="302"/>
        <end position="321"/>
    </location>
</feature>
<evidence type="ECO:0000256" key="2">
    <source>
        <dbReference type="ARBA" id="ARBA00007015"/>
    </source>
</evidence>
<dbReference type="GO" id="GO:0016020">
    <property type="term" value="C:membrane"/>
    <property type="evidence" value="ECO:0007669"/>
    <property type="project" value="UniProtKB-SubCell"/>
</dbReference>
<dbReference type="Pfam" id="PF03092">
    <property type="entry name" value="BT1"/>
    <property type="match status" value="1"/>
</dbReference>
<evidence type="ECO:0000256" key="6">
    <source>
        <dbReference type="ARBA" id="ARBA00023136"/>
    </source>
</evidence>